<evidence type="ECO:0000313" key="8">
    <source>
        <dbReference type="Proteomes" id="UP000321079"/>
    </source>
</evidence>
<evidence type="ECO:0000256" key="1">
    <source>
        <dbReference type="ARBA" id="ARBA00004714"/>
    </source>
</evidence>
<dbReference type="SUPFAM" id="SSF51569">
    <property type="entry name" value="Aldolase"/>
    <property type="match status" value="1"/>
</dbReference>
<evidence type="ECO:0000256" key="5">
    <source>
        <dbReference type="ARBA" id="ARBA00023239"/>
    </source>
</evidence>
<dbReference type="AlphaFoldDB" id="A0A511BAI7"/>
<dbReference type="InterPro" id="IPR000741">
    <property type="entry name" value="FBA_I"/>
</dbReference>
<evidence type="ECO:0000256" key="2">
    <source>
        <dbReference type="ARBA" id="ARBA00010387"/>
    </source>
</evidence>
<evidence type="ECO:0000256" key="3">
    <source>
        <dbReference type="ARBA" id="ARBA00013068"/>
    </source>
</evidence>
<name>A0A511BAI7_9PROT</name>
<dbReference type="PANTHER" id="PTHR11627">
    <property type="entry name" value="FRUCTOSE-BISPHOSPHATE ALDOLASE"/>
    <property type="match status" value="1"/>
</dbReference>
<evidence type="ECO:0000313" key="7">
    <source>
        <dbReference type="EMBL" id="GEK96762.1"/>
    </source>
</evidence>
<dbReference type="Pfam" id="PF00274">
    <property type="entry name" value="Glycolytic"/>
    <property type="match status" value="1"/>
</dbReference>
<dbReference type="UniPathway" id="UPA00109">
    <property type="reaction ID" value="UER00183"/>
</dbReference>
<dbReference type="EMBL" id="BJVA01000011">
    <property type="protein sequence ID" value="GEK96762.1"/>
    <property type="molecule type" value="Genomic_DNA"/>
</dbReference>
<dbReference type="GO" id="GO:0004332">
    <property type="term" value="F:fructose-bisphosphate aldolase activity"/>
    <property type="evidence" value="ECO:0007669"/>
    <property type="project" value="UniProtKB-EC"/>
</dbReference>
<accession>A0A511BAI7</accession>
<evidence type="ECO:0000256" key="6">
    <source>
        <dbReference type="ARBA" id="ARBA00029799"/>
    </source>
</evidence>
<reference evidence="7 8" key="1">
    <citation type="submission" date="2019-07" db="EMBL/GenBank/DDBJ databases">
        <title>Whole genome shotgun sequence of Gluconobacter kanchanaburiensis NBRC 103587.</title>
        <authorList>
            <person name="Hosoyama A."/>
            <person name="Uohara A."/>
            <person name="Ohji S."/>
            <person name="Ichikawa N."/>
        </authorList>
    </citation>
    <scope>NUCLEOTIDE SEQUENCE [LARGE SCALE GENOMIC DNA]</scope>
    <source>
        <strain evidence="7 8">NBRC 103587</strain>
    </source>
</reference>
<protein>
    <recommendedName>
        <fullName evidence="3">fructose-bisphosphate aldolase</fullName>
        <ecNumber evidence="3">4.1.2.13</ecNumber>
    </recommendedName>
    <alternativeName>
        <fullName evidence="6">Fructose-bisphosphate aldolase class I</fullName>
    </alternativeName>
</protein>
<comment type="pathway">
    <text evidence="1">Carbohydrate degradation; glycolysis; D-glyceraldehyde 3-phosphate and glycerone phosphate from D-glucose: step 4/4.</text>
</comment>
<keyword evidence="5" id="KW-0456">Lyase</keyword>
<dbReference type="EC" id="4.1.2.13" evidence="3"/>
<comment type="caution">
    <text evidence="7">The sequence shown here is derived from an EMBL/GenBank/DDBJ whole genome shotgun (WGS) entry which is preliminary data.</text>
</comment>
<dbReference type="OrthoDB" id="9813469at2"/>
<proteinExistence type="inferred from homology"/>
<dbReference type="InterPro" id="IPR013785">
    <property type="entry name" value="Aldolase_TIM"/>
</dbReference>
<dbReference type="RefSeq" id="WP_146862140.1">
    <property type="nucleotide sequence ID" value="NZ_BARK01000019.1"/>
</dbReference>
<comment type="similarity">
    <text evidence="2">Belongs to the class I fructose-bisphosphate aldolase family.</text>
</comment>
<keyword evidence="4" id="KW-0324">Glycolysis</keyword>
<dbReference type="NCBIfam" id="NF003784">
    <property type="entry name" value="PRK05377.1"/>
    <property type="match status" value="1"/>
</dbReference>
<dbReference type="GO" id="GO:0006096">
    <property type="term" value="P:glycolytic process"/>
    <property type="evidence" value="ECO:0007669"/>
    <property type="project" value="UniProtKB-UniPathway"/>
</dbReference>
<evidence type="ECO:0000256" key="4">
    <source>
        <dbReference type="ARBA" id="ARBA00023152"/>
    </source>
</evidence>
<dbReference type="Gene3D" id="3.20.20.70">
    <property type="entry name" value="Aldolase class I"/>
    <property type="match status" value="1"/>
</dbReference>
<dbReference type="Proteomes" id="UP000321079">
    <property type="component" value="Unassembled WGS sequence"/>
</dbReference>
<organism evidence="7 8">
    <name type="scientific">Gluconobacter kanchanaburiensis NBRC 103587</name>
    <dbReference type="NCBI Taxonomy" id="1307948"/>
    <lineage>
        <taxon>Bacteria</taxon>
        <taxon>Pseudomonadati</taxon>
        <taxon>Pseudomonadota</taxon>
        <taxon>Alphaproteobacteria</taxon>
        <taxon>Acetobacterales</taxon>
        <taxon>Acetobacteraceae</taxon>
        <taxon>Gluconobacter</taxon>
    </lineage>
</organism>
<gene>
    <name evidence="7" type="ORF">GKA01_19590</name>
</gene>
<sequence length="299" mass="33035">MSTAETMMSQMADKGGFIAALDQSGGSTPGALRQYGIPEDAYSSDAEMFALMHEMRVRIMTAPAFSGEKVIGAILFERTMDGEVEGEPVPAYLWRERGVVPFVKIDKGLETEADGVQLMKPMPDLDTLLARAATLGVYGTKERSTIRLPSESGIRAIVRQQFAVAEQVRKHGLVPILEPEVLIKSPDKAACEQLLHDYVLEELQKLPQDARIMLKVTIPEVADLYDDIARDPRMVRVVALSGGYSLDQACEKLQHNHRMIASFSRALIGDLRHQMDEAQFDATLGEAIEQIYDASVNKV</sequence>
<keyword evidence="8" id="KW-1185">Reference proteome</keyword>